<dbReference type="EMBL" id="FR854090">
    <property type="protein sequence ID" value="CCA87505.1"/>
    <property type="molecule type" value="Genomic_DNA"/>
</dbReference>
<protein>
    <submittedName>
        <fullName evidence="2">Uncharacterized protein</fullName>
    </submittedName>
</protein>
<proteinExistence type="predicted"/>
<dbReference type="AlphaFoldDB" id="G3A8D1"/>
<sequence length="79" mass="9069">MGFQIYATMPLEPPQVIGYCERRNLPCWINSHDVNHLVTTTLSTLPFLYAVFICSLSLSPRGFSKWLQSKHMRPRTVAT</sequence>
<evidence type="ECO:0000313" key="2">
    <source>
        <dbReference type="EMBL" id="CCA87505.1"/>
    </source>
</evidence>
<evidence type="ECO:0000256" key="1">
    <source>
        <dbReference type="SAM" id="Phobius"/>
    </source>
</evidence>
<keyword evidence="1" id="KW-0472">Membrane</keyword>
<organism evidence="2">
    <name type="scientific">Ralstonia syzygii R24</name>
    <dbReference type="NCBI Taxonomy" id="907261"/>
    <lineage>
        <taxon>Bacteria</taxon>
        <taxon>Pseudomonadati</taxon>
        <taxon>Pseudomonadota</taxon>
        <taxon>Betaproteobacteria</taxon>
        <taxon>Burkholderiales</taxon>
        <taxon>Burkholderiaceae</taxon>
        <taxon>Ralstonia</taxon>
        <taxon>Ralstonia solanacearum species complex</taxon>
    </lineage>
</organism>
<keyword evidence="1" id="KW-0812">Transmembrane</keyword>
<keyword evidence="1" id="KW-1133">Transmembrane helix</keyword>
<feature type="transmembrane region" description="Helical" evidence="1">
    <location>
        <begin position="45"/>
        <end position="63"/>
    </location>
</feature>
<gene>
    <name evidence="2" type="ORF">RALSY_mp10019</name>
</gene>
<reference evidence="2" key="2">
    <citation type="submission" date="2011-04" db="EMBL/GenBank/DDBJ databases">
        <authorList>
            <person name="Genoscope - CEA"/>
        </authorList>
    </citation>
    <scope>NUCLEOTIDE SEQUENCE</scope>
    <source>
        <strain evidence="2">R24</strain>
    </source>
</reference>
<reference evidence="2" key="1">
    <citation type="journal article" date="2011" name="PLoS ONE">
        <title>Ralstonia syzygii, the Blood Disease Bacterium and some Asian R. solanacearum strains form a single genomic species despite divergent lifestyles.</title>
        <authorList>
            <person name="Remenant B."/>
            <person name="de Cambiaire J.C."/>
            <person name="Cellier G."/>
            <person name="Jacobs J.M."/>
            <person name="Mangenot S."/>
            <person name="Barbe V."/>
            <person name="Lajus A."/>
            <person name="Vallenet D."/>
            <person name="Medigue C."/>
            <person name="Fegan M."/>
            <person name="Allen C."/>
            <person name="Prior P."/>
        </authorList>
    </citation>
    <scope>NUCLEOTIDE SEQUENCE</scope>
    <source>
        <strain evidence="2">R24</strain>
    </source>
</reference>
<accession>G3A8D1</accession>
<name>G3A8D1_9RALS</name>